<keyword evidence="10" id="KW-1185">Reference proteome</keyword>
<dbReference type="InterPro" id="IPR025857">
    <property type="entry name" value="MacB_PCD"/>
</dbReference>
<dbReference type="KEGG" id="mcos:GM418_13585"/>
<feature type="domain" description="MacB-like periplasmic core" evidence="8">
    <location>
        <begin position="21"/>
        <end position="238"/>
    </location>
</feature>
<dbReference type="AlphaFoldDB" id="A0A6I6JTT0"/>
<feature type="transmembrane region" description="Helical" evidence="6">
    <location>
        <begin position="750"/>
        <end position="773"/>
    </location>
</feature>
<accession>A0A6I6JTT0</accession>
<feature type="transmembrane region" description="Helical" evidence="6">
    <location>
        <begin position="419"/>
        <end position="442"/>
    </location>
</feature>
<dbReference type="GO" id="GO:0022857">
    <property type="term" value="F:transmembrane transporter activity"/>
    <property type="evidence" value="ECO:0007669"/>
    <property type="project" value="TreeGrafter"/>
</dbReference>
<feature type="transmembrane region" description="Helical" evidence="6">
    <location>
        <begin position="20"/>
        <end position="43"/>
    </location>
</feature>
<feature type="transmembrane region" description="Helical" evidence="6">
    <location>
        <begin position="337"/>
        <end position="355"/>
    </location>
</feature>
<evidence type="ECO:0000256" key="5">
    <source>
        <dbReference type="ARBA" id="ARBA00023136"/>
    </source>
</evidence>
<dbReference type="PANTHER" id="PTHR30572">
    <property type="entry name" value="MEMBRANE COMPONENT OF TRANSPORTER-RELATED"/>
    <property type="match status" value="1"/>
</dbReference>
<dbReference type="Pfam" id="PF02687">
    <property type="entry name" value="FtsX"/>
    <property type="match status" value="2"/>
</dbReference>
<sequence length="790" mass="89762">MEFLKNIKITFRSLFKNKIVTILNLIGLTVGITVSMLVFLFVLKEKNTDKFIPDVNNIYVLTDNNEPYFSQNMVNHIKTEIPEIENITYCANDWSPQVFLAKNQESFKVEKMLTADSCFFKVFQFETVLGDSKNGLNAANKIVLTRSLAEKIFGKENPIGNTVTYNASYLSGIELEVTAVIEDLPQSSSWDFGAVLSFQTNYQIDWYVNNMKDWGSRNYKAFARLNKNISEQNAEGKLSDINLTALPENYQKSIKYGLFPFKRAYFDFHELGILKKGNRFTLSVIGIVGLLILLLSCVNYVNMITAQREKRYKNVGIYKTMGSSSRKIIEMATTESLLMLLITIAVSFALILLLLPAFNTITGSRFNFHEIFSQNFLLLYLFIAGVMVLLTGVIPGVIFGNKPVTLLMKKNVSVSGDNWARNSLLVFQFVVSIALITSILVINRQNNYMQNRDAGFAKENIVYANTNKAIYSQINAFKNEIKQIAGVNDITFSESVLIANDQNWGMNLSNNGEKYDIQFSKLSVASNFFDFFGIKLNEGNGFNDNSKNNKDFIINQTAKADFRIDNINDARVAYPELHEGNIIGVVDDYNFESFHVPVRAAAFRYSGDCDDVLYIKINTQNIAAFNTTMKEVKQLWDRISPDFPLEYQFLDQKYTAMYTKEAQFQRFLMYTTIVSLILSCLGLVGLTFFVMEQRTKEIGIRKVNGAKISEVLAMLNKDFVKWVTIAFVIATPLAYYAMNKWLGSFAYKTSLSWWIFALSGLLALGIALLTVSWQSWRAATRSPVEALRYE</sequence>
<keyword evidence="2" id="KW-1003">Cell membrane</keyword>
<keyword evidence="3 6" id="KW-0812">Transmembrane</keyword>
<feature type="domain" description="ABC3 transporter permease C-terminal" evidence="7">
    <location>
        <begin position="673"/>
        <end position="783"/>
    </location>
</feature>
<keyword evidence="5 6" id="KW-0472">Membrane</keyword>
<evidence type="ECO:0000256" key="3">
    <source>
        <dbReference type="ARBA" id="ARBA00022692"/>
    </source>
</evidence>
<evidence type="ECO:0000256" key="2">
    <source>
        <dbReference type="ARBA" id="ARBA00022475"/>
    </source>
</evidence>
<feature type="domain" description="ABC3 transporter permease C-terminal" evidence="7">
    <location>
        <begin position="287"/>
        <end position="397"/>
    </location>
</feature>
<keyword evidence="4 6" id="KW-1133">Transmembrane helix</keyword>
<evidence type="ECO:0000256" key="6">
    <source>
        <dbReference type="SAM" id="Phobius"/>
    </source>
</evidence>
<evidence type="ECO:0000256" key="1">
    <source>
        <dbReference type="ARBA" id="ARBA00004651"/>
    </source>
</evidence>
<feature type="transmembrane region" description="Helical" evidence="6">
    <location>
        <begin position="719"/>
        <end position="738"/>
    </location>
</feature>
<proteinExistence type="predicted"/>
<dbReference type="InterPro" id="IPR003838">
    <property type="entry name" value="ABC3_permease_C"/>
</dbReference>
<dbReference type="PANTHER" id="PTHR30572:SF18">
    <property type="entry name" value="ABC-TYPE MACROLIDE FAMILY EXPORT SYSTEM PERMEASE COMPONENT 2"/>
    <property type="match status" value="1"/>
</dbReference>
<reference evidence="9 10" key="1">
    <citation type="submission" date="2019-11" db="EMBL/GenBank/DDBJ databases">
        <authorList>
            <person name="Zheng R.K."/>
            <person name="Sun C.M."/>
        </authorList>
    </citation>
    <scope>NUCLEOTIDE SEQUENCE [LARGE SCALE GENOMIC DNA]</scope>
    <source>
        <strain evidence="9 10">WC007</strain>
    </source>
</reference>
<dbReference type="InterPro" id="IPR050250">
    <property type="entry name" value="Macrolide_Exporter_MacB"/>
</dbReference>
<dbReference type="Pfam" id="PF12704">
    <property type="entry name" value="MacB_PCD"/>
    <property type="match status" value="1"/>
</dbReference>
<evidence type="ECO:0000256" key="4">
    <source>
        <dbReference type="ARBA" id="ARBA00022989"/>
    </source>
</evidence>
<feature type="transmembrane region" description="Helical" evidence="6">
    <location>
        <begin position="280"/>
        <end position="301"/>
    </location>
</feature>
<evidence type="ECO:0000259" key="8">
    <source>
        <dbReference type="Pfam" id="PF12704"/>
    </source>
</evidence>
<organism evidence="9 10">
    <name type="scientific">Maribellus comscasis</name>
    <dbReference type="NCBI Taxonomy" id="2681766"/>
    <lineage>
        <taxon>Bacteria</taxon>
        <taxon>Pseudomonadati</taxon>
        <taxon>Bacteroidota</taxon>
        <taxon>Bacteroidia</taxon>
        <taxon>Marinilabiliales</taxon>
        <taxon>Prolixibacteraceae</taxon>
        <taxon>Maribellus</taxon>
    </lineage>
</organism>
<comment type="subcellular location">
    <subcellularLocation>
        <location evidence="1">Cell membrane</location>
        <topology evidence="1">Multi-pass membrane protein</topology>
    </subcellularLocation>
</comment>
<name>A0A6I6JTT0_9BACT</name>
<dbReference type="EMBL" id="CP046401">
    <property type="protein sequence ID" value="QGY44659.1"/>
    <property type="molecule type" value="Genomic_DNA"/>
</dbReference>
<dbReference type="GO" id="GO:0005886">
    <property type="term" value="C:plasma membrane"/>
    <property type="evidence" value="ECO:0007669"/>
    <property type="project" value="UniProtKB-SubCell"/>
</dbReference>
<evidence type="ECO:0000313" key="10">
    <source>
        <dbReference type="Proteomes" id="UP000428260"/>
    </source>
</evidence>
<evidence type="ECO:0000259" key="7">
    <source>
        <dbReference type="Pfam" id="PF02687"/>
    </source>
</evidence>
<gene>
    <name evidence="9" type="ORF">GM418_13585</name>
</gene>
<dbReference type="Proteomes" id="UP000428260">
    <property type="component" value="Chromosome"/>
</dbReference>
<protein>
    <submittedName>
        <fullName evidence="9">FtsX-like permease family protein</fullName>
    </submittedName>
</protein>
<evidence type="ECO:0000313" key="9">
    <source>
        <dbReference type="EMBL" id="QGY44659.1"/>
    </source>
</evidence>
<feature type="transmembrane region" description="Helical" evidence="6">
    <location>
        <begin position="376"/>
        <end position="399"/>
    </location>
</feature>
<feature type="transmembrane region" description="Helical" evidence="6">
    <location>
        <begin position="667"/>
        <end position="691"/>
    </location>
</feature>